<reference evidence="1 2" key="1">
    <citation type="submission" date="2024-09" db="EMBL/GenBank/DDBJ databases">
        <title>Novel species of the genus Pelomonas and Roseateles isolated from streams.</title>
        <authorList>
            <person name="Lu H."/>
        </authorList>
    </citation>
    <scope>NUCLEOTIDE SEQUENCE [LARGE SCALE GENOMIC DNA]</scope>
    <source>
        <strain evidence="1 2">DC23W</strain>
    </source>
</reference>
<proteinExistence type="predicted"/>
<sequence length="98" mass="10742">MPDVRITCILKSQPQGGHDHITHVGNPAGNWMWTVAQVVNSIDAKTNTFYVLDPVSGKRADVGVVRPGNHAPYLRTYADRVWNDNLLSLTSCPWSAAA</sequence>
<comment type="caution">
    <text evidence="1">The sequence shown here is derived from an EMBL/GenBank/DDBJ whole genome shotgun (WGS) entry which is preliminary data.</text>
</comment>
<dbReference type="EMBL" id="JBIGHY010000001">
    <property type="protein sequence ID" value="MFG6412450.1"/>
    <property type="molecule type" value="Genomic_DNA"/>
</dbReference>
<name>A0ABW7EGM5_9BURK</name>
<dbReference type="Pfam" id="PF13031">
    <property type="entry name" value="DUF3892"/>
    <property type="match status" value="1"/>
</dbReference>
<evidence type="ECO:0000313" key="1">
    <source>
        <dbReference type="EMBL" id="MFG6412450.1"/>
    </source>
</evidence>
<keyword evidence="2" id="KW-1185">Reference proteome</keyword>
<dbReference type="InterPro" id="IPR024997">
    <property type="entry name" value="DUF3892"/>
</dbReference>
<gene>
    <name evidence="1" type="ORF">ACG02S_00910</name>
</gene>
<protein>
    <submittedName>
        <fullName evidence="1">DUF3892 domain-containing protein</fullName>
    </submittedName>
</protein>
<dbReference type="RefSeq" id="WP_394468556.1">
    <property type="nucleotide sequence ID" value="NZ_JBIGHY010000001.1"/>
</dbReference>
<accession>A0ABW7EGM5</accession>
<dbReference type="Proteomes" id="UP001606300">
    <property type="component" value="Unassembled WGS sequence"/>
</dbReference>
<evidence type="ECO:0000313" key="2">
    <source>
        <dbReference type="Proteomes" id="UP001606300"/>
    </source>
</evidence>
<organism evidence="1 2">
    <name type="scientific">Pelomonas dachongensis</name>
    <dbReference type="NCBI Taxonomy" id="3299029"/>
    <lineage>
        <taxon>Bacteria</taxon>
        <taxon>Pseudomonadati</taxon>
        <taxon>Pseudomonadota</taxon>
        <taxon>Betaproteobacteria</taxon>
        <taxon>Burkholderiales</taxon>
        <taxon>Sphaerotilaceae</taxon>
        <taxon>Roseateles</taxon>
    </lineage>
</organism>